<keyword evidence="1" id="KW-1133">Transmembrane helix</keyword>
<keyword evidence="3" id="KW-1185">Reference proteome</keyword>
<accession>A0A4Y8IND8</accession>
<protein>
    <submittedName>
        <fullName evidence="2">Uncharacterized protein</fullName>
    </submittedName>
</protein>
<keyword evidence="1" id="KW-0472">Membrane</keyword>
<evidence type="ECO:0000313" key="3">
    <source>
        <dbReference type="Proteomes" id="UP000297975"/>
    </source>
</evidence>
<reference evidence="2 3" key="1">
    <citation type="submission" date="2019-03" db="EMBL/GenBank/DDBJ databases">
        <authorList>
            <person name="He R.-H."/>
        </authorList>
    </citation>
    <scope>NUCLEOTIDE SEQUENCE [LARGE SCALE GENOMIC DNA]</scope>
    <source>
        <strain evidence="3">SH 714</strain>
    </source>
</reference>
<proteinExistence type="predicted"/>
<keyword evidence="1" id="KW-0812">Transmembrane</keyword>
<dbReference type="RefSeq" id="WP_134339583.1">
    <property type="nucleotide sequence ID" value="NZ_SOPW01000005.1"/>
</dbReference>
<gene>
    <name evidence="2" type="ORF">E3U55_06330</name>
</gene>
<dbReference type="EMBL" id="SOPW01000005">
    <property type="protein sequence ID" value="TFB22851.1"/>
    <property type="molecule type" value="Genomic_DNA"/>
</dbReference>
<feature type="transmembrane region" description="Helical" evidence="1">
    <location>
        <begin position="17"/>
        <end position="36"/>
    </location>
</feature>
<evidence type="ECO:0000256" key="1">
    <source>
        <dbReference type="SAM" id="Phobius"/>
    </source>
</evidence>
<evidence type="ECO:0000313" key="2">
    <source>
        <dbReference type="EMBL" id="TFB22851.1"/>
    </source>
</evidence>
<organism evidence="2 3">
    <name type="scientific">Filobacillus milosensis</name>
    <dbReference type="NCBI Taxonomy" id="94137"/>
    <lineage>
        <taxon>Bacteria</taxon>
        <taxon>Bacillati</taxon>
        <taxon>Bacillota</taxon>
        <taxon>Bacilli</taxon>
        <taxon>Bacillales</taxon>
        <taxon>Bacillaceae</taxon>
        <taxon>Filobacillus</taxon>
    </lineage>
</organism>
<name>A0A4Y8IND8_9BACI</name>
<dbReference type="AlphaFoldDB" id="A0A4Y8IND8"/>
<comment type="caution">
    <text evidence="2">The sequence shown here is derived from an EMBL/GenBank/DDBJ whole genome shotgun (WGS) entry which is preliminary data.</text>
</comment>
<feature type="transmembrane region" description="Helical" evidence="1">
    <location>
        <begin position="43"/>
        <end position="68"/>
    </location>
</feature>
<dbReference type="Proteomes" id="UP000297975">
    <property type="component" value="Unassembled WGS sequence"/>
</dbReference>
<sequence>MILSINWYDWVTPTTPTAAIITGSVFAILIAFMVWFEDKDWKVFFAFAGIGIGVTLLGAGLLEFLGWFN</sequence>
<dbReference type="OrthoDB" id="2974286at2"/>